<dbReference type="InterPro" id="IPR016698">
    <property type="entry name" value="Numb/numb-like"/>
</dbReference>
<reference evidence="5" key="2">
    <citation type="journal article" date="2023" name="BMC Genomics">
        <title>Pest status, molecular evolution, and epigenetic factors derived from the genome assembly of Frankliniella fusca, a thysanopteran phytovirus vector.</title>
        <authorList>
            <person name="Catto M.A."/>
            <person name="Labadie P.E."/>
            <person name="Jacobson A.L."/>
            <person name="Kennedy G.G."/>
            <person name="Srinivasan R."/>
            <person name="Hunt B.G."/>
        </authorList>
    </citation>
    <scope>NUCLEOTIDE SEQUENCE</scope>
    <source>
        <strain evidence="5">PL_HMW_Pooled</strain>
    </source>
</reference>
<proteinExistence type="predicted"/>
<evidence type="ECO:0000256" key="2">
    <source>
        <dbReference type="ARBA" id="ARBA00022553"/>
    </source>
</evidence>
<keyword evidence="1" id="KW-0217">Developmental protein</keyword>
<dbReference type="SUPFAM" id="SSF50729">
    <property type="entry name" value="PH domain-like"/>
    <property type="match status" value="1"/>
</dbReference>
<name>A0AAE1HW39_9NEOP</name>
<feature type="region of interest" description="Disordered" evidence="3">
    <location>
        <begin position="309"/>
        <end position="341"/>
    </location>
</feature>
<organism evidence="5 6">
    <name type="scientific">Frankliniella fusca</name>
    <dbReference type="NCBI Taxonomy" id="407009"/>
    <lineage>
        <taxon>Eukaryota</taxon>
        <taxon>Metazoa</taxon>
        <taxon>Ecdysozoa</taxon>
        <taxon>Arthropoda</taxon>
        <taxon>Hexapoda</taxon>
        <taxon>Insecta</taxon>
        <taxon>Pterygota</taxon>
        <taxon>Neoptera</taxon>
        <taxon>Paraneoptera</taxon>
        <taxon>Thysanoptera</taxon>
        <taxon>Terebrantia</taxon>
        <taxon>Thripoidea</taxon>
        <taxon>Thripidae</taxon>
        <taxon>Frankliniella</taxon>
    </lineage>
</organism>
<feature type="compositionally biased region" description="Low complexity" evidence="3">
    <location>
        <begin position="483"/>
        <end position="496"/>
    </location>
</feature>
<feature type="region of interest" description="Disordered" evidence="3">
    <location>
        <begin position="476"/>
        <end position="553"/>
    </location>
</feature>
<evidence type="ECO:0000259" key="4">
    <source>
        <dbReference type="PROSITE" id="PS01179"/>
    </source>
</evidence>
<feature type="compositionally biased region" description="Low complexity" evidence="3">
    <location>
        <begin position="625"/>
        <end position="649"/>
    </location>
</feature>
<accession>A0AAE1HW39</accession>
<dbReference type="InterPro" id="IPR006020">
    <property type="entry name" value="PTB/PI_dom"/>
</dbReference>
<feature type="region of interest" description="Disordered" evidence="3">
    <location>
        <begin position="618"/>
        <end position="656"/>
    </location>
</feature>
<dbReference type="AlphaFoldDB" id="A0AAE1HW39"/>
<dbReference type="Gene3D" id="2.30.29.30">
    <property type="entry name" value="Pleckstrin-homology domain (PH domain)/Phosphotyrosine-binding domain (PTB)"/>
    <property type="match status" value="1"/>
</dbReference>
<feature type="compositionally biased region" description="Polar residues" evidence="3">
    <location>
        <begin position="395"/>
        <end position="406"/>
    </location>
</feature>
<dbReference type="Pfam" id="PF06311">
    <property type="entry name" value="NumbF"/>
    <property type="match status" value="1"/>
</dbReference>
<dbReference type="FunFam" id="2.30.29.30:FF:000031">
    <property type="entry name" value="protein numb isoform X1"/>
    <property type="match status" value="1"/>
</dbReference>
<feature type="compositionally biased region" description="Low complexity" evidence="3">
    <location>
        <begin position="579"/>
        <end position="590"/>
    </location>
</feature>
<dbReference type="InterPro" id="IPR010449">
    <property type="entry name" value="Numb_domain"/>
</dbReference>
<feature type="compositionally biased region" description="Pro residues" evidence="3">
    <location>
        <begin position="566"/>
        <end position="578"/>
    </location>
</feature>
<dbReference type="PROSITE" id="PS01179">
    <property type="entry name" value="PID"/>
    <property type="match status" value="1"/>
</dbReference>
<dbReference type="PIRSF" id="PIRSF017607">
    <property type="entry name" value="Numb/numb-like"/>
    <property type="match status" value="1"/>
</dbReference>
<dbReference type="GO" id="GO:0005737">
    <property type="term" value="C:cytoplasm"/>
    <property type="evidence" value="ECO:0007669"/>
    <property type="project" value="TreeGrafter"/>
</dbReference>
<evidence type="ECO:0000313" key="5">
    <source>
        <dbReference type="EMBL" id="KAK3927901.1"/>
    </source>
</evidence>
<feature type="region of interest" description="Disordered" evidence="3">
    <location>
        <begin position="565"/>
        <end position="592"/>
    </location>
</feature>
<dbReference type="SMART" id="SM00462">
    <property type="entry name" value="PTB"/>
    <property type="match status" value="1"/>
</dbReference>
<feature type="compositionally biased region" description="Low complexity" evidence="3">
    <location>
        <begin position="310"/>
        <end position="322"/>
    </location>
</feature>
<dbReference type="EMBL" id="JAHWGI010001301">
    <property type="protein sequence ID" value="KAK3927901.1"/>
    <property type="molecule type" value="Genomic_DNA"/>
</dbReference>
<dbReference type="CDD" id="cd01268">
    <property type="entry name" value="PTB_Numb"/>
    <property type="match status" value="1"/>
</dbReference>
<feature type="compositionally biased region" description="Basic and acidic residues" evidence="3">
    <location>
        <begin position="72"/>
        <end position="90"/>
    </location>
</feature>
<dbReference type="Pfam" id="PF00640">
    <property type="entry name" value="PID"/>
    <property type="match status" value="1"/>
</dbReference>
<feature type="compositionally biased region" description="Low complexity" evidence="3">
    <location>
        <begin position="413"/>
        <end position="431"/>
    </location>
</feature>
<keyword evidence="2" id="KW-0597">Phosphoprotein</keyword>
<reference evidence="5" key="1">
    <citation type="submission" date="2021-07" db="EMBL/GenBank/DDBJ databases">
        <authorList>
            <person name="Catto M.A."/>
            <person name="Jacobson A."/>
            <person name="Kennedy G."/>
            <person name="Labadie P."/>
            <person name="Hunt B.G."/>
            <person name="Srinivasan R."/>
        </authorList>
    </citation>
    <scope>NUCLEOTIDE SEQUENCE</scope>
    <source>
        <strain evidence="5">PL_HMW_Pooled</strain>
        <tissue evidence="5">Head</tissue>
    </source>
</reference>
<protein>
    <submittedName>
        <fullName evidence="5">Protein numb</fullName>
    </submittedName>
</protein>
<gene>
    <name evidence="5" type="ORF">KUF71_016186</name>
</gene>
<comment type="caution">
    <text evidence="5">The sequence shown here is derived from an EMBL/GenBank/DDBJ whole genome shotgun (WGS) entry which is preliminary data.</text>
</comment>
<evidence type="ECO:0000256" key="1">
    <source>
        <dbReference type="ARBA" id="ARBA00022473"/>
    </source>
</evidence>
<dbReference type="PANTHER" id="PTHR47368:SF2">
    <property type="entry name" value="PID DOMAIN-CONTAINING PROTEIN"/>
    <property type="match status" value="1"/>
</dbReference>
<evidence type="ECO:0000313" key="6">
    <source>
        <dbReference type="Proteomes" id="UP001219518"/>
    </source>
</evidence>
<dbReference type="PANTHER" id="PTHR47368">
    <property type="entry name" value="NUMB"/>
    <property type="match status" value="1"/>
</dbReference>
<evidence type="ECO:0000256" key="3">
    <source>
        <dbReference type="SAM" id="MobiDB-lite"/>
    </source>
</evidence>
<keyword evidence="6" id="KW-1185">Reference proteome</keyword>
<feature type="domain" description="PID" evidence="4">
    <location>
        <begin position="120"/>
        <end position="245"/>
    </location>
</feature>
<dbReference type="InterPro" id="IPR011993">
    <property type="entry name" value="PH-like_dom_sf"/>
</dbReference>
<feature type="compositionally biased region" description="Pro residues" evidence="3">
    <location>
        <begin position="323"/>
        <end position="335"/>
    </location>
</feature>
<dbReference type="Proteomes" id="UP001219518">
    <property type="component" value="Unassembled WGS sequence"/>
</dbReference>
<feature type="compositionally biased region" description="Pro residues" evidence="3">
    <location>
        <begin position="519"/>
        <end position="548"/>
    </location>
</feature>
<feature type="region of interest" description="Disordered" evidence="3">
    <location>
        <begin position="61"/>
        <end position="106"/>
    </location>
</feature>
<feature type="region of interest" description="Disordered" evidence="3">
    <location>
        <begin position="395"/>
        <end position="442"/>
    </location>
</feature>
<sequence>MAEYCGYLQATGTITTTTTTTTTTATPARRHHAPFPRVPLFAVKDPLYLLSCTKLTPRVSCPAQGQGQGGGEKARSPRRMDRLRRSFRDSFRRRKEPSLPESSKPHQWQLDEAAVRAGTCCFHVKYMGCVEVFESRGMQVCEEALKVLRNSRRRRIRAILYVSGDGLRVVEDETKGLIVDQTIEKVSFCAPDRNHDKGFSYICRDGTSRRWMCHGFLALRESGERLSHAVGCAFAACLERKQRRDKDFGVTMKFDPKDSTFTRSGSFRQPSLTERLADPQELKPAAPFLWEVARPSAAEIAAMPVAPLEPADSIDPLDLDPLAPAPQPQPVPPAPAHKAGNPFAIERPHATVSMLQRQGSFRGFSQLNQASPFKRQLSLRLGDLPSNLERQRSLSLASESSIQRPQVSPIPESSPLASRAGAPAASASPAPAHAPPPADPVSAMCQQLSQGLLLLSSTDDFGLDLTMKNNNNNNLSSANGLWTGPSTGAPTTTAAPETKDPLAWTSTSLWPRSDLPAAAPSPAPAPAPVAPSPPPAAAAPTVVPVPPKDLPRPEQWLGKIATVVKPPAPAPAPAPSPAPAGTAPSPRRAGMLGHHSRAYSLGSAESYMGRMNANGHGGAAGTGTGTDPFDADWVAPAPAPAGAHPDAPAVTAPAASTNPFLGGPVKAFEVRM</sequence>